<feature type="compositionally biased region" description="Low complexity" evidence="6">
    <location>
        <begin position="85"/>
        <end position="95"/>
    </location>
</feature>
<dbReference type="InterPro" id="IPR013325">
    <property type="entry name" value="RNA_pol_sigma_r2"/>
</dbReference>
<dbReference type="InterPro" id="IPR013249">
    <property type="entry name" value="RNA_pol_sigma70_r4_t2"/>
</dbReference>
<name>A0A8J3K3J7_9ACTN</name>
<dbReference type="Pfam" id="PF08281">
    <property type="entry name" value="Sigma70_r4_2"/>
    <property type="match status" value="1"/>
</dbReference>
<dbReference type="NCBIfam" id="TIGR02937">
    <property type="entry name" value="sigma70-ECF"/>
    <property type="match status" value="1"/>
</dbReference>
<protein>
    <submittedName>
        <fullName evidence="9">RNA polymerase sigma24 factor</fullName>
    </submittedName>
</protein>
<comment type="similarity">
    <text evidence="1">Belongs to the sigma-70 factor family. ECF subfamily.</text>
</comment>
<dbReference type="GO" id="GO:0016987">
    <property type="term" value="F:sigma factor activity"/>
    <property type="evidence" value="ECO:0007669"/>
    <property type="project" value="UniProtKB-KW"/>
</dbReference>
<keyword evidence="2" id="KW-0805">Transcription regulation</keyword>
<dbReference type="SUPFAM" id="SSF88659">
    <property type="entry name" value="Sigma3 and sigma4 domains of RNA polymerase sigma factors"/>
    <property type="match status" value="1"/>
</dbReference>
<reference evidence="9 10" key="1">
    <citation type="submission" date="2021-01" db="EMBL/GenBank/DDBJ databases">
        <title>Whole genome shotgun sequence of Catellatospora chokoriensis NBRC 107358.</title>
        <authorList>
            <person name="Komaki H."/>
            <person name="Tamura T."/>
        </authorList>
    </citation>
    <scope>NUCLEOTIDE SEQUENCE [LARGE SCALE GENOMIC DNA]</scope>
    <source>
        <strain evidence="9 10">NBRC 107358</strain>
    </source>
</reference>
<keyword evidence="3" id="KW-0731">Sigma factor</keyword>
<dbReference type="InterPro" id="IPR013324">
    <property type="entry name" value="RNA_pol_sigma_r3/r4-like"/>
</dbReference>
<feature type="domain" description="RNA polymerase sigma factor 70 region 4 type 2" evidence="8">
    <location>
        <begin position="103"/>
        <end position="153"/>
    </location>
</feature>
<dbReference type="AlphaFoldDB" id="A0A8J3K3J7"/>
<keyword evidence="10" id="KW-1185">Reference proteome</keyword>
<comment type="caution">
    <text evidence="9">The sequence shown here is derived from an EMBL/GenBank/DDBJ whole genome shotgun (WGS) entry which is preliminary data.</text>
</comment>
<feature type="domain" description="RNA polymerase sigma-70 region 2" evidence="7">
    <location>
        <begin position="17"/>
        <end position="79"/>
    </location>
</feature>
<dbReference type="Proteomes" id="UP000619293">
    <property type="component" value="Unassembled WGS sequence"/>
</dbReference>
<dbReference type="Gene3D" id="1.10.1740.10">
    <property type="match status" value="1"/>
</dbReference>
<dbReference type="Gene3D" id="1.10.10.10">
    <property type="entry name" value="Winged helix-like DNA-binding domain superfamily/Winged helix DNA-binding domain"/>
    <property type="match status" value="1"/>
</dbReference>
<sequence length="166" mass="18926">MKREDEPEYREYVAARLESLRRIAFLLCHDWHAADDLVSTVLLKLYRSWSRARRADNLDAYVRGMLTHAWLDERRRPWRRERPAAELPETATAPAEPEDRSGIGRLLRSLGPRQRAVVVLRFYCDLSVEQTAGLLGISAGTVKSQSARGLETLRGLATKAIAEGRR</sequence>
<evidence type="ECO:0000313" key="9">
    <source>
        <dbReference type="EMBL" id="GIF89688.1"/>
    </source>
</evidence>
<evidence type="ECO:0000256" key="6">
    <source>
        <dbReference type="SAM" id="MobiDB-lite"/>
    </source>
</evidence>
<evidence type="ECO:0000256" key="4">
    <source>
        <dbReference type="ARBA" id="ARBA00023125"/>
    </source>
</evidence>
<dbReference type="InterPro" id="IPR039425">
    <property type="entry name" value="RNA_pol_sigma-70-like"/>
</dbReference>
<dbReference type="RefSeq" id="WP_239120569.1">
    <property type="nucleotide sequence ID" value="NZ_BAAALB010000034.1"/>
</dbReference>
<dbReference type="CDD" id="cd06171">
    <property type="entry name" value="Sigma70_r4"/>
    <property type="match status" value="1"/>
</dbReference>
<gene>
    <name evidence="9" type="ORF">Cch02nite_31320</name>
</gene>
<evidence type="ECO:0000313" key="10">
    <source>
        <dbReference type="Proteomes" id="UP000619293"/>
    </source>
</evidence>
<dbReference type="NCBIfam" id="TIGR02983">
    <property type="entry name" value="SigE-fam_strep"/>
    <property type="match status" value="1"/>
</dbReference>
<dbReference type="InterPro" id="IPR007627">
    <property type="entry name" value="RNA_pol_sigma70_r2"/>
</dbReference>
<keyword evidence="5" id="KW-0804">Transcription</keyword>
<evidence type="ECO:0000256" key="5">
    <source>
        <dbReference type="ARBA" id="ARBA00023163"/>
    </source>
</evidence>
<evidence type="ECO:0000256" key="2">
    <source>
        <dbReference type="ARBA" id="ARBA00023015"/>
    </source>
</evidence>
<dbReference type="EMBL" id="BONG01000017">
    <property type="protein sequence ID" value="GIF89688.1"/>
    <property type="molecule type" value="Genomic_DNA"/>
</dbReference>
<feature type="region of interest" description="Disordered" evidence="6">
    <location>
        <begin position="82"/>
        <end position="102"/>
    </location>
</feature>
<evidence type="ECO:0000256" key="1">
    <source>
        <dbReference type="ARBA" id="ARBA00010641"/>
    </source>
</evidence>
<dbReference type="PANTHER" id="PTHR43133">
    <property type="entry name" value="RNA POLYMERASE ECF-TYPE SIGMA FACTO"/>
    <property type="match status" value="1"/>
</dbReference>
<evidence type="ECO:0000259" key="7">
    <source>
        <dbReference type="Pfam" id="PF04542"/>
    </source>
</evidence>
<dbReference type="InterPro" id="IPR014284">
    <property type="entry name" value="RNA_pol_sigma-70_dom"/>
</dbReference>
<accession>A0A8J3K3J7</accession>
<evidence type="ECO:0000259" key="8">
    <source>
        <dbReference type="Pfam" id="PF08281"/>
    </source>
</evidence>
<dbReference type="SUPFAM" id="SSF88946">
    <property type="entry name" value="Sigma2 domain of RNA polymerase sigma factors"/>
    <property type="match status" value="1"/>
</dbReference>
<keyword evidence="4" id="KW-0238">DNA-binding</keyword>
<dbReference type="InterPro" id="IPR014325">
    <property type="entry name" value="RNA_pol_sigma-E_actinobac"/>
</dbReference>
<evidence type="ECO:0000256" key="3">
    <source>
        <dbReference type="ARBA" id="ARBA00023082"/>
    </source>
</evidence>
<dbReference type="PANTHER" id="PTHR43133:SF50">
    <property type="entry name" value="ECF RNA POLYMERASE SIGMA FACTOR SIGM"/>
    <property type="match status" value="1"/>
</dbReference>
<dbReference type="InterPro" id="IPR036388">
    <property type="entry name" value="WH-like_DNA-bd_sf"/>
</dbReference>
<organism evidence="9 10">
    <name type="scientific">Catellatospora chokoriensis</name>
    <dbReference type="NCBI Taxonomy" id="310353"/>
    <lineage>
        <taxon>Bacteria</taxon>
        <taxon>Bacillati</taxon>
        <taxon>Actinomycetota</taxon>
        <taxon>Actinomycetes</taxon>
        <taxon>Micromonosporales</taxon>
        <taxon>Micromonosporaceae</taxon>
        <taxon>Catellatospora</taxon>
    </lineage>
</organism>
<dbReference type="GO" id="GO:0003677">
    <property type="term" value="F:DNA binding"/>
    <property type="evidence" value="ECO:0007669"/>
    <property type="project" value="UniProtKB-KW"/>
</dbReference>
<proteinExistence type="inferred from homology"/>
<dbReference type="Pfam" id="PF04542">
    <property type="entry name" value="Sigma70_r2"/>
    <property type="match status" value="1"/>
</dbReference>
<dbReference type="GO" id="GO:0006352">
    <property type="term" value="P:DNA-templated transcription initiation"/>
    <property type="evidence" value="ECO:0007669"/>
    <property type="project" value="InterPro"/>
</dbReference>